<evidence type="ECO:0000256" key="3">
    <source>
        <dbReference type="ARBA" id="ARBA00022840"/>
    </source>
</evidence>
<proteinExistence type="inferred from homology"/>
<dbReference type="EMBL" id="CAJGYM010000003">
    <property type="protein sequence ID" value="CAD6185844.1"/>
    <property type="molecule type" value="Genomic_DNA"/>
</dbReference>
<dbReference type="InterPro" id="IPR011009">
    <property type="entry name" value="Kinase-like_dom_sf"/>
</dbReference>
<reference evidence="7" key="1">
    <citation type="submission" date="2020-10" db="EMBL/GenBank/DDBJ databases">
        <authorList>
            <person name="Kikuchi T."/>
        </authorList>
    </citation>
    <scope>NUCLEOTIDE SEQUENCE</scope>
    <source>
        <strain evidence="7">NKZ352</strain>
    </source>
</reference>
<dbReference type="Proteomes" id="UP000835052">
    <property type="component" value="Unassembled WGS sequence"/>
</dbReference>
<dbReference type="Gene3D" id="1.10.510.10">
    <property type="entry name" value="Transferase(Phosphotransferase) domain 1"/>
    <property type="match status" value="1"/>
</dbReference>
<keyword evidence="3 4" id="KW-0067">ATP-binding</keyword>
<sequence length="332" mass="38389">MDQLNKYDQYRPYQRNEELKLTRITRGKAADPFMERGTIIGVGRTFRVEKIVGGGAFGQIYRATDLEAGLVVAVKVEPKSRESARLVLELSVLVQLIGGKHIPRVLYSGELGKYNFIVMQMLGRNLADLRRIQRNKHFSQHTSVRIGVQCIEGLRDVHKLGFIHRDIKPSNVCVGIGEHRRILYVVDFGMARQVRRPNGTFRRERSYASFRGTTRYVSLAVHDRKDQGMVDDLWCLYYSMVEMSEGGVPWRNLTDQDEISRAKRVFNKTYSSRRMGKPFDAFPLILEKLTRTDVPDYDRLINVLKSCVTVFDDTIDFEWDDESSTQSMEFME</sequence>
<organism evidence="7 8">
    <name type="scientific">Caenorhabditis auriculariae</name>
    <dbReference type="NCBI Taxonomy" id="2777116"/>
    <lineage>
        <taxon>Eukaryota</taxon>
        <taxon>Metazoa</taxon>
        <taxon>Ecdysozoa</taxon>
        <taxon>Nematoda</taxon>
        <taxon>Chromadorea</taxon>
        <taxon>Rhabditida</taxon>
        <taxon>Rhabditina</taxon>
        <taxon>Rhabditomorpha</taxon>
        <taxon>Rhabditoidea</taxon>
        <taxon>Rhabditidae</taxon>
        <taxon>Peloderinae</taxon>
        <taxon>Caenorhabditis</taxon>
    </lineage>
</organism>
<dbReference type="PANTHER" id="PTHR11909">
    <property type="entry name" value="CASEIN KINASE-RELATED"/>
    <property type="match status" value="1"/>
</dbReference>
<dbReference type="GO" id="GO:0005524">
    <property type="term" value="F:ATP binding"/>
    <property type="evidence" value="ECO:0007669"/>
    <property type="project" value="UniProtKB-UniRule"/>
</dbReference>
<gene>
    <name evidence="7" type="ORF">CAUJ_LOCUS1763</name>
</gene>
<evidence type="ECO:0000256" key="2">
    <source>
        <dbReference type="ARBA" id="ARBA00022741"/>
    </source>
</evidence>
<dbReference type="Pfam" id="PF00069">
    <property type="entry name" value="Pkinase"/>
    <property type="match status" value="1"/>
</dbReference>
<evidence type="ECO:0000259" key="6">
    <source>
        <dbReference type="PROSITE" id="PS50011"/>
    </source>
</evidence>
<protein>
    <recommendedName>
        <fullName evidence="1">non-specific serine/threonine protein kinase</fullName>
        <ecNumber evidence="1">2.7.11.1</ecNumber>
    </recommendedName>
</protein>
<dbReference type="InterPro" id="IPR017441">
    <property type="entry name" value="Protein_kinase_ATP_BS"/>
</dbReference>
<dbReference type="InterPro" id="IPR050235">
    <property type="entry name" value="CK1_Ser-Thr_kinase"/>
</dbReference>
<comment type="caution">
    <text evidence="7">The sequence shown here is derived from an EMBL/GenBank/DDBJ whole genome shotgun (WGS) entry which is preliminary data.</text>
</comment>
<evidence type="ECO:0000256" key="1">
    <source>
        <dbReference type="ARBA" id="ARBA00012513"/>
    </source>
</evidence>
<dbReference type="OrthoDB" id="5979581at2759"/>
<dbReference type="SMART" id="SM00220">
    <property type="entry name" value="S_TKc"/>
    <property type="match status" value="1"/>
</dbReference>
<keyword evidence="5" id="KW-0808">Transferase</keyword>
<evidence type="ECO:0000313" key="7">
    <source>
        <dbReference type="EMBL" id="CAD6185844.1"/>
    </source>
</evidence>
<keyword evidence="5" id="KW-0418">Kinase</keyword>
<evidence type="ECO:0000256" key="5">
    <source>
        <dbReference type="RuleBase" id="RU000304"/>
    </source>
</evidence>
<keyword evidence="8" id="KW-1185">Reference proteome</keyword>
<dbReference type="PROSITE" id="PS00107">
    <property type="entry name" value="PROTEIN_KINASE_ATP"/>
    <property type="match status" value="1"/>
</dbReference>
<dbReference type="InterPro" id="IPR000719">
    <property type="entry name" value="Prot_kinase_dom"/>
</dbReference>
<keyword evidence="5" id="KW-0723">Serine/threonine-protein kinase</keyword>
<dbReference type="AlphaFoldDB" id="A0A8S1GSJ7"/>
<comment type="similarity">
    <text evidence="5">Belongs to the protein kinase superfamily.</text>
</comment>
<dbReference type="GO" id="GO:0004674">
    <property type="term" value="F:protein serine/threonine kinase activity"/>
    <property type="evidence" value="ECO:0007669"/>
    <property type="project" value="UniProtKB-KW"/>
</dbReference>
<accession>A0A8S1GSJ7</accession>
<feature type="domain" description="Protein kinase" evidence="6">
    <location>
        <begin position="46"/>
        <end position="332"/>
    </location>
</feature>
<dbReference type="PROSITE" id="PS50011">
    <property type="entry name" value="PROTEIN_KINASE_DOM"/>
    <property type="match status" value="1"/>
</dbReference>
<dbReference type="SUPFAM" id="SSF56112">
    <property type="entry name" value="Protein kinase-like (PK-like)"/>
    <property type="match status" value="1"/>
</dbReference>
<name>A0A8S1GSJ7_9PELO</name>
<keyword evidence="2 4" id="KW-0547">Nucleotide-binding</keyword>
<evidence type="ECO:0000256" key="4">
    <source>
        <dbReference type="PROSITE-ProRule" id="PRU10141"/>
    </source>
</evidence>
<dbReference type="EC" id="2.7.11.1" evidence="1"/>
<dbReference type="InterPro" id="IPR008271">
    <property type="entry name" value="Ser/Thr_kinase_AS"/>
</dbReference>
<evidence type="ECO:0000313" key="8">
    <source>
        <dbReference type="Proteomes" id="UP000835052"/>
    </source>
</evidence>
<dbReference type="PROSITE" id="PS00108">
    <property type="entry name" value="PROTEIN_KINASE_ST"/>
    <property type="match status" value="1"/>
</dbReference>
<feature type="binding site" evidence="4">
    <location>
        <position position="75"/>
    </location>
    <ligand>
        <name>ATP</name>
        <dbReference type="ChEBI" id="CHEBI:30616"/>
    </ligand>
</feature>